<protein>
    <submittedName>
        <fullName evidence="1">Stage V sporulation protein AE</fullName>
    </submittedName>
</protein>
<dbReference type="EMBL" id="CP020880">
    <property type="protein sequence ID" value="ART76940.1"/>
    <property type="molecule type" value="Genomic_DNA"/>
</dbReference>
<proteinExistence type="predicted"/>
<evidence type="ECO:0000313" key="2">
    <source>
        <dbReference type="Proteomes" id="UP000195573"/>
    </source>
</evidence>
<dbReference type="InterPro" id="IPR025914">
    <property type="entry name" value="SpoVAE"/>
</dbReference>
<dbReference type="RefSeq" id="WP_280524609.1">
    <property type="nucleotide sequence ID" value="NZ_CP020880.1"/>
</dbReference>
<organism evidence="1 2">
    <name type="scientific">Sutcliffiella horikoshii</name>
    <dbReference type="NCBI Taxonomy" id="79883"/>
    <lineage>
        <taxon>Bacteria</taxon>
        <taxon>Bacillati</taxon>
        <taxon>Bacillota</taxon>
        <taxon>Bacilli</taxon>
        <taxon>Bacillales</taxon>
        <taxon>Bacillaceae</taxon>
        <taxon>Sutcliffiella</taxon>
    </lineage>
</organism>
<name>A0ABN4ZF10_9BACI</name>
<accession>A0ABN4ZF10</accession>
<evidence type="ECO:0000313" key="1">
    <source>
        <dbReference type="EMBL" id="ART76940.1"/>
    </source>
</evidence>
<reference evidence="1 2" key="1">
    <citation type="submission" date="2017-04" db="EMBL/GenBank/DDBJ databases">
        <title>Complete Genome Sequence of the Bacillus horikoshii 20a strain from Cuatro Cienegas, Coahuila, Mexico.</title>
        <authorList>
            <person name="Zarza E."/>
            <person name="Alcaraz L.D."/>
            <person name="Aguilar-Salinas B."/>
            <person name="Islas A."/>
            <person name="Olmedo-Alvarez G."/>
        </authorList>
    </citation>
    <scope>NUCLEOTIDE SEQUENCE [LARGE SCALE GENOMIC DNA]</scope>
    <source>
        <strain evidence="1 2">20a</strain>
    </source>
</reference>
<keyword evidence="2" id="KW-1185">Reference proteome</keyword>
<sequence length="205" mass="22501">MDVITKRVILITDGDVYAKKTIQLVAKHYGGRCISASFGNPTLLSGEELVQLILQAKSEPVFVMFDDSGFLGEGSGERALRYVATHEQIEVLGVIAVASKTHQSEWTRVHVTVDRDLQVSSHGVDKSGIQEMDIGRINGDTVYCLDELHFPLIVGIGDIGKMARRDDVKRGAPITSKAVEIILERNGYDVSQWNGKSTDITEADE</sequence>
<dbReference type="Proteomes" id="UP000195573">
    <property type="component" value="Chromosome"/>
</dbReference>
<dbReference type="GeneID" id="96739372"/>
<dbReference type="Pfam" id="PF14097">
    <property type="entry name" value="SpoVAE"/>
    <property type="match status" value="1"/>
</dbReference>
<gene>
    <name evidence="1" type="ORF">B4U37_13195</name>
</gene>